<comment type="caution">
    <text evidence="2">The sequence shown here is derived from an EMBL/GenBank/DDBJ whole genome shotgun (WGS) entry which is preliminary data.</text>
</comment>
<protein>
    <submittedName>
        <fullName evidence="2">Uncharacterized protein</fullName>
    </submittedName>
</protein>
<organism evidence="2 3">
    <name type="scientific">Candidatus Shapirobacteria bacterium CG09_land_8_20_14_0_10_47_13</name>
    <dbReference type="NCBI Taxonomy" id="1974481"/>
    <lineage>
        <taxon>Bacteria</taxon>
        <taxon>Candidatus Shapironibacteriota</taxon>
    </lineage>
</organism>
<dbReference type="EMBL" id="PEZJ01000009">
    <property type="protein sequence ID" value="PIS14095.1"/>
    <property type="molecule type" value="Genomic_DNA"/>
</dbReference>
<dbReference type="Proteomes" id="UP000230033">
    <property type="component" value="Unassembled WGS sequence"/>
</dbReference>
<evidence type="ECO:0000256" key="1">
    <source>
        <dbReference type="SAM" id="MobiDB-lite"/>
    </source>
</evidence>
<reference evidence="3" key="1">
    <citation type="submission" date="2017-09" db="EMBL/GenBank/DDBJ databases">
        <title>Depth-based differentiation of microbial function through sediment-hosted aquifers and enrichment of novel symbionts in the deep terrestrial subsurface.</title>
        <authorList>
            <person name="Probst A.J."/>
            <person name="Ladd B."/>
            <person name="Jarett J.K."/>
            <person name="Geller-Mcgrath D.E."/>
            <person name="Sieber C.M.K."/>
            <person name="Emerson J.B."/>
            <person name="Anantharaman K."/>
            <person name="Thomas B.C."/>
            <person name="Malmstrom R."/>
            <person name="Stieglmeier M."/>
            <person name="Klingl A."/>
            <person name="Woyke T."/>
            <person name="Ryan C.M."/>
            <person name="Banfield J.F."/>
        </authorList>
    </citation>
    <scope>NUCLEOTIDE SEQUENCE [LARGE SCALE GENOMIC DNA]</scope>
</reference>
<sequence length="118" mass="13071">MPKRKDRADWAADTPAGLPHGSVLLREACRTLRKQKGLLEGKGQPDEDDKSSVVEAPRVANPRQKYLVGGKIIAGRDFPEGILPANARLMTPAPWKHLIEPRVGDWARFGQTPQGKER</sequence>
<evidence type="ECO:0000313" key="2">
    <source>
        <dbReference type="EMBL" id="PIS14095.1"/>
    </source>
</evidence>
<dbReference type="AlphaFoldDB" id="A0A2H0WNA1"/>
<name>A0A2H0WNA1_9BACT</name>
<evidence type="ECO:0000313" key="3">
    <source>
        <dbReference type="Proteomes" id="UP000230033"/>
    </source>
</evidence>
<feature type="region of interest" description="Disordered" evidence="1">
    <location>
        <begin position="36"/>
        <end position="57"/>
    </location>
</feature>
<gene>
    <name evidence="2" type="ORF">COT65_00795</name>
</gene>
<proteinExistence type="predicted"/>
<accession>A0A2H0WNA1</accession>